<sequence>MIISKFTKLFLISTFFTLPYFVFAQNKEEKYVAIAETAKKYEIDNSHSSVSFEIAHLVISTATGKFKRFQGHFKFNPKDFTKTELEATADVASVDTDNTQRDEHLKKEDFFDAEKYPTMTFKSTSAKKTGANTFDLTGDINIRGVKKTVTFNITYNGELKSKAKEIVAFKGTTKINRKDFGINYNKIVEATATVGDIVTININCEGVIKL</sequence>
<dbReference type="InterPro" id="IPR036761">
    <property type="entry name" value="TTHA0802/YceI-like_sf"/>
</dbReference>
<organism evidence="2 3">
    <name type="scientific">Fluviispira multicolorata</name>
    <dbReference type="NCBI Taxonomy" id="2654512"/>
    <lineage>
        <taxon>Bacteria</taxon>
        <taxon>Pseudomonadati</taxon>
        <taxon>Bdellovibrionota</taxon>
        <taxon>Oligoflexia</taxon>
        <taxon>Silvanigrellales</taxon>
        <taxon>Silvanigrellaceae</taxon>
        <taxon>Fluviispira</taxon>
    </lineage>
</organism>
<keyword evidence="3" id="KW-1185">Reference proteome</keyword>
<dbReference type="InterPro" id="IPR007372">
    <property type="entry name" value="Lipid/polyisoprenoid-bd_YceI"/>
</dbReference>
<dbReference type="Gene3D" id="2.40.128.110">
    <property type="entry name" value="Lipid/polyisoprenoid-binding, YceI-like"/>
    <property type="match status" value="1"/>
</dbReference>
<dbReference type="SUPFAM" id="SSF101874">
    <property type="entry name" value="YceI-like"/>
    <property type="match status" value="1"/>
</dbReference>
<evidence type="ECO:0000313" key="3">
    <source>
        <dbReference type="Proteomes" id="UP000442694"/>
    </source>
</evidence>
<name>A0A833N5A3_9BACT</name>
<protein>
    <recommendedName>
        <fullName evidence="1">Lipid/polyisoprenoid-binding YceI-like domain-containing protein</fullName>
    </recommendedName>
</protein>
<dbReference type="EMBL" id="WFLN01000004">
    <property type="protein sequence ID" value="KAB8033622.1"/>
    <property type="molecule type" value="Genomic_DNA"/>
</dbReference>
<reference evidence="2 3" key="1">
    <citation type="submission" date="2019-10" db="EMBL/GenBank/DDBJ databases">
        <title>New genus of Silvanigrellaceae.</title>
        <authorList>
            <person name="Pitt A."/>
            <person name="Hahn M.W."/>
        </authorList>
    </citation>
    <scope>NUCLEOTIDE SEQUENCE [LARGE SCALE GENOMIC DNA]</scope>
    <source>
        <strain evidence="2 3">33A1-SZDP</strain>
    </source>
</reference>
<dbReference type="PANTHER" id="PTHR34406">
    <property type="entry name" value="PROTEIN YCEI"/>
    <property type="match status" value="1"/>
</dbReference>
<proteinExistence type="predicted"/>
<evidence type="ECO:0000313" key="2">
    <source>
        <dbReference type="EMBL" id="KAB8033622.1"/>
    </source>
</evidence>
<dbReference type="SMART" id="SM00867">
    <property type="entry name" value="YceI"/>
    <property type="match status" value="1"/>
</dbReference>
<accession>A0A833N5A3</accession>
<dbReference type="RefSeq" id="WP_152211708.1">
    <property type="nucleotide sequence ID" value="NZ_WFLN01000004.1"/>
</dbReference>
<feature type="domain" description="Lipid/polyisoprenoid-binding YceI-like" evidence="1">
    <location>
        <begin position="40"/>
        <end position="207"/>
    </location>
</feature>
<dbReference type="Proteomes" id="UP000442694">
    <property type="component" value="Unassembled WGS sequence"/>
</dbReference>
<dbReference type="PANTHER" id="PTHR34406:SF1">
    <property type="entry name" value="PROTEIN YCEI"/>
    <property type="match status" value="1"/>
</dbReference>
<dbReference type="AlphaFoldDB" id="A0A833N5A3"/>
<comment type="caution">
    <text evidence="2">The sequence shown here is derived from an EMBL/GenBank/DDBJ whole genome shotgun (WGS) entry which is preliminary data.</text>
</comment>
<gene>
    <name evidence="2" type="ORF">GCL57_02635</name>
</gene>
<dbReference type="Pfam" id="PF04264">
    <property type="entry name" value="YceI"/>
    <property type="match status" value="1"/>
</dbReference>
<evidence type="ECO:0000259" key="1">
    <source>
        <dbReference type="SMART" id="SM00867"/>
    </source>
</evidence>